<sequence>MTLQCPGDPGGDRRPSSSPDPRSSSNQTQVPIPAQILVPTSPDTQVRYPKDQKQRVIAPVPTYPDTHVRYPRVQSERVKALKLFRQKQIEKTERVREGIKKLATLWEASKANIQEAITAAVTQRTNAGVKASPDSRGGNDETPRIDEHDCGAIAESNEGIHASINRASQGPSKGEAARQRIHTERIHTPLSLPLPSVCSTVCLMDGTHGKEVEEETMNQALMASKAKSVAAGSGESSRPVTEIPSQKLSQCHACPHHRGRSVHVRADDQLVPGDRYYEEDLEGRRFILEFAVEGDMRHAIRGGPWRYRGDAFLVTKLEVQFHKIPIYLLSKNLAKQLGEKVGDVLLVDVSSHGNVSQKFIRARVLLPLHAALQKSITLTDEEMEEEVVTQLCPKAECRTKDKFSRKEVNREEENEEGGGSKLLGSGLPINRQCNDSAVSAMSILSRNCLGGPTTDSFRTCLA</sequence>
<gene>
    <name evidence="2" type="ORF">NCGR_LOCUS38906</name>
</gene>
<dbReference type="PANTHER" id="PTHR31286:SF167">
    <property type="entry name" value="OS09G0268800 PROTEIN"/>
    <property type="match status" value="1"/>
</dbReference>
<dbReference type="PANTHER" id="PTHR31286">
    <property type="entry name" value="GLYCINE-RICH CELL WALL STRUCTURAL PROTEIN 1.8-LIKE"/>
    <property type="match status" value="1"/>
</dbReference>
<name>A0A811QDF4_9POAL</name>
<evidence type="ECO:0000313" key="3">
    <source>
        <dbReference type="Proteomes" id="UP000604825"/>
    </source>
</evidence>
<accession>A0A811QDF4</accession>
<protein>
    <recommendedName>
        <fullName evidence="4">DUF4283 domain-containing protein</fullName>
    </recommendedName>
</protein>
<evidence type="ECO:0000313" key="2">
    <source>
        <dbReference type="EMBL" id="CAD6255312.1"/>
    </source>
</evidence>
<dbReference type="Proteomes" id="UP000604825">
    <property type="component" value="Unassembled WGS sequence"/>
</dbReference>
<evidence type="ECO:0000256" key="1">
    <source>
        <dbReference type="SAM" id="MobiDB-lite"/>
    </source>
</evidence>
<keyword evidence="3" id="KW-1185">Reference proteome</keyword>
<dbReference type="EMBL" id="CAJGYO010000009">
    <property type="protein sequence ID" value="CAD6255312.1"/>
    <property type="molecule type" value="Genomic_DNA"/>
</dbReference>
<dbReference type="OrthoDB" id="692906at2759"/>
<organism evidence="2 3">
    <name type="scientific">Miscanthus lutarioriparius</name>
    <dbReference type="NCBI Taxonomy" id="422564"/>
    <lineage>
        <taxon>Eukaryota</taxon>
        <taxon>Viridiplantae</taxon>
        <taxon>Streptophyta</taxon>
        <taxon>Embryophyta</taxon>
        <taxon>Tracheophyta</taxon>
        <taxon>Spermatophyta</taxon>
        <taxon>Magnoliopsida</taxon>
        <taxon>Liliopsida</taxon>
        <taxon>Poales</taxon>
        <taxon>Poaceae</taxon>
        <taxon>PACMAD clade</taxon>
        <taxon>Panicoideae</taxon>
        <taxon>Andropogonodae</taxon>
        <taxon>Andropogoneae</taxon>
        <taxon>Saccharinae</taxon>
        <taxon>Miscanthus</taxon>
    </lineage>
</organism>
<dbReference type="InterPro" id="IPR040256">
    <property type="entry name" value="At4g02000-like"/>
</dbReference>
<feature type="compositionally biased region" description="Low complexity" evidence="1">
    <location>
        <begin position="16"/>
        <end position="25"/>
    </location>
</feature>
<reference evidence="2" key="1">
    <citation type="submission" date="2020-10" db="EMBL/GenBank/DDBJ databases">
        <authorList>
            <person name="Han B."/>
            <person name="Lu T."/>
            <person name="Zhao Q."/>
            <person name="Huang X."/>
            <person name="Zhao Y."/>
        </authorList>
    </citation>
    <scope>NUCLEOTIDE SEQUENCE</scope>
</reference>
<feature type="region of interest" description="Disordered" evidence="1">
    <location>
        <begin position="403"/>
        <end position="423"/>
    </location>
</feature>
<proteinExistence type="predicted"/>
<feature type="region of interest" description="Disordered" evidence="1">
    <location>
        <begin position="1"/>
        <end position="52"/>
    </location>
</feature>
<dbReference type="AlphaFoldDB" id="A0A811QDF4"/>
<feature type="compositionally biased region" description="Low complexity" evidence="1">
    <location>
        <begin position="227"/>
        <end position="237"/>
    </location>
</feature>
<feature type="region of interest" description="Disordered" evidence="1">
    <location>
        <begin position="227"/>
        <end position="246"/>
    </location>
</feature>
<comment type="caution">
    <text evidence="2">The sequence shown here is derived from an EMBL/GenBank/DDBJ whole genome shotgun (WGS) entry which is preliminary data.</text>
</comment>
<evidence type="ECO:0008006" key="4">
    <source>
        <dbReference type="Google" id="ProtNLM"/>
    </source>
</evidence>